<keyword evidence="2" id="KW-1185">Reference proteome</keyword>
<accession>T1GM58</accession>
<dbReference type="OMA" id="RETHRIK"/>
<dbReference type="Proteomes" id="UP000015102">
    <property type="component" value="Unassembled WGS sequence"/>
</dbReference>
<dbReference type="EMBL" id="CAQQ02134213">
    <property type="status" value="NOT_ANNOTATED_CDS"/>
    <property type="molecule type" value="Genomic_DNA"/>
</dbReference>
<evidence type="ECO:0000313" key="2">
    <source>
        <dbReference type="Proteomes" id="UP000015102"/>
    </source>
</evidence>
<dbReference type="AlphaFoldDB" id="T1GM58"/>
<name>T1GM58_MEGSC</name>
<sequence>MFRFEAYELPMYMYSRVVKRIQQHSTTCKDPKHKDKSSLADHHHSLSHNFDFQNFKILDFEPNHVKRRISEMIYITMQGENKVNVRSDTENLSTSYKNLIEKSNKNRDSNRSTT</sequence>
<evidence type="ECO:0000313" key="1">
    <source>
        <dbReference type="EnsemblMetazoa" id="MESCA004626-PA"/>
    </source>
</evidence>
<proteinExistence type="predicted"/>
<dbReference type="EMBL" id="CAQQ02134212">
    <property type="status" value="NOT_ANNOTATED_CDS"/>
    <property type="molecule type" value="Genomic_DNA"/>
</dbReference>
<protein>
    <submittedName>
        <fullName evidence="1">Uncharacterized protein</fullName>
    </submittedName>
</protein>
<reference evidence="1" key="2">
    <citation type="submission" date="2015-06" db="UniProtKB">
        <authorList>
            <consortium name="EnsemblMetazoa"/>
        </authorList>
    </citation>
    <scope>IDENTIFICATION</scope>
</reference>
<dbReference type="EMBL" id="CAQQ02134211">
    <property type="status" value="NOT_ANNOTATED_CDS"/>
    <property type="molecule type" value="Genomic_DNA"/>
</dbReference>
<reference evidence="2" key="1">
    <citation type="submission" date="2013-02" db="EMBL/GenBank/DDBJ databases">
        <authorList>
            <person name="Hughes D."/>
        </authorList>
    </citation>
    <scope>NUCLEOTIDE SEQUENCE</scope>
    <source>
        <strain>Durham</strain>
        <strain evidence="2">NC isolate 2 -- Noor lab</strain>
    </source>
</reference>
<dbReference type="HOGENOM" id="CLU_2123892_0_0_1"/>
<dbReference type="EnsemblMetazoa" id="MESCA004626-RA">
    <property type="protein sequence ID" value="MESCA004626-PA"/>
    <property type="gene ID" value="MESCA004626"/>
</dbReference>
<organism evidence="1 2">
    <name type="scientific">Megaselia scalaris</name>
    <name type="common">Humpbacked fly</name>
    <name type="synonym">Phora scalaris</name>
    <dbReference type="NCBI Taxonomy" id="36166"/>
    <lineage>
        <taxon>Eukaryota</taxon>
        <taxon>Metazoa</taxon>
        <taxon>Ecdysozoa</taxon>
        <taxon>Arthropoda</taxon>
        <taxon>Hexapoda</taxon>
        <taxon>Insecta</taxon>
        <taxon>Pterygota</taxon>
        <taxon>Neoptera</taxon>
        <taxon>Endopterygota</taxon>
        <taxon>Diptera</taxon>
        <taxon>Brachycera</taxon>
        <taxon>Muscomorpha</taxon>
        <taxon>Platypezoidea</taxon>
        <taxon>Phoridae</taxon>
        <taxon>Megaseliini</taxon>
        <taxon>Megaselia</taxon>
    </lineage>
</organism>